<dbReference type="AlphaFoldDB" id="A0A1C3PGX3"/>
<dbReference type="InterPro" id="IPR026881">
    <property type="entry name" value="WYL_dom"/>
</dbReference>
<proteinExistence type="predicted"/>
<feature type="compositionally biased region" description="Acidic residues" evidence="1">
    <location>
        <begin position="326"/>
        <end position="335"/>
    </location>
</feature>
<keyword evidence="5" id="KW-1185">Reference proteome</keyword>
<gene>
    <name evidence="4" type="ORF">FDG2_6428</name>
</gene>
<evidence type="ECO:0000313" key="5">
    <source>
        <dbReference type="Proteomes" id="UP000199013"/>
    </source>
</evidence>
<feature type="region of interest" description="Disordered" evidence="1">
    <location>
        <begin position="308"/>
        <end position="335"/>
    </location>
</feature>
<organism evidence="4 5">
    <name type="scientific">Candidatus Protofrankia californiensis</name>
    <dbReference type="NCBI Taxonomy" id="1839754"/>
    <lineage>
        <taxon>Bacteria</taxon>
        <taxon>Bacillati</taxon>
        <taxon>Actinomycetota</taxon>
        <taxon>Actinomycetes</taxon>
        <taxon>Frankiales</taxon>
        <taxon>Frankiaceae</taxon>
        <taxon>Protofrankia</taxon>
    </lineage>
</organism>
<feature type="domain" description="WYL" evidence="2">
    <location>
        <begin position="199"/>
        <end position="259"/>
    </location>
</feature>
<sequence>MADVESSGAATVFRFSETSLRRVLDAGRTAEDIRDFLTRVARGGVPQTLDYLVDDIARRHGRLRAGPAASYLRCDDTVVLSEVVASRRTQALGLRRVAPTVVVSSLPMPKLLDGLRTAGFSPVGEGPDGRVVLSRPEVYRTPGRPRPSTAEVQGSRNEQLRSVVRMIRRGDDSSRTARAAAAAIGSVADGMVRSAPLILVTLQGAARTGRRVLLGYVDQQGTPSDRVIRPVTVEGGWVTAWDQRATATRRFALHRVTGVLDVEDVLPGGEFAGYPWPYEMGGAGGFRGALGADFGGRPVSADAAGVDAAGADGSMSVPDQASLETVDAEDVSDVP</sequence>
<accession>A0A1C3PGX3</accession>
<dbReference type="Proteomes" id="UP000199013">
    <property type="component" value="Unassembled WGS sequence"/>
</dbReference>
<reference evidence="5" key="1">
    <citation type="submission" date="2016-02" db="EMBL/GenBank/DDBJ databases">
        <authorList>
            <person name="Wibberg D."/>
        </authorList>
    </citation>
    <scope>NUCLEOTIDE SEQUENCE [LARGE SCALE GENOMIC DNA]</scope>
</reference>
<dbReference type="PROSITE" id="PS52050">
    <property type="entry name" value="WYL"/>
    <property type="match status" value="1"/>
</dbReference>
<evidence type="ECO:0000256" key="1">
    <source>
        <dbReference type="SAM" id="MobiDB-lite"/>
    </source>
</evidence>
<evidence type="ECO:0000259" key="2">
    <source>
        <dbReference type="Pfam" id="PF13280"/>
    </source>
</evidence>
<evidence type="ECO:0000313" key="4">
    <source>
        <dbReference type="EMBL" id="SBW29093.1"/>
    </source>
</evidence>
<evidence type="ECO:0000259" key="3">
    <source>
        <dbReference type="Pfam" id="PF13625"/>
    </source>
</evidence>
<protein>
    <submittedName>
        <fullName evidence="4">Uncharacterized protein</fullName>
    </submittedName>
</protein>
<dbReference type="Pfam" id="PF13625">
    <property type="entry name" value="Helicase_C_3"/>
    <property type="match status" value="1"/>
</dbReference>
<dbReference type="Pfam" id="PF13280">
    <property type="entry name" value="WYL"/>
    <property type="match status" value="1"/>
</dbReference>
<dbReference type="InterPro" id="IPR032830">
    <property type="entry name" value="XPB/Ssl2_N"/>
</dbReference>
<dbReference type="EMBL" id="FLUV01002659">
    <property type="protein sequence ID" value="SBW29093.1"/>
    <property type="molecule type" value="Genomic_DNA"/>
</dbReference>
<name>A0A1C3PGX3_9ACTN</name>
<feature type="domain" description="Helicase XPB/Ssl2 N-terminal" evidence="3">
    <location>
        <begin position="1"/>
        <end position="98"/>
    </location>
</feature>